<dbReference type="Gene3D" id="2.60.120.260">
    <property type="entry name" value="Galactose-binding domain-like"/>
    <property type="match status" value="1"/>
</dbReference>
<dbReference type="GO" id="GO:0030246">
    <property type="term" value="F:carbohydrate binding"/>
    <property type="evidence" value="ECO:0007669"/>
    <property type="project" value="InterPro"/>
</dbReference>
<reference evidence="4 5" key="3">
    <citation type="submission" date="2020-08" db="EMBL/GenBank/DDBJ databases">
        <title>Genomic Encyclopedia of Type Strains, Phase IV (KMG-IV): sequencing the most valuable type-strain genomes for metagenomic binning, comparative biology and taxonomic classification.</title>
        <authorList>
            <person name="Goeker M."/>
        </authorList>
    </citation>
    <scope>NUCLEOTIDE SEQUENCE [LARGE SCALE GENOMIC DNA]</scope>
    <source>
        <strain evidence="4 5">DSM 27521</strain>
    </source>
</reference>
<keyword evidence="6" id="KW-1185">Reference proteome</keyword>
<reference evidence="3" key="4">
    <citation type="submission" date="2024-05" db="EMBL/GenBank/DDBJ databases">
        <authorList>
            <person name="Sun Q."/>
            <person name="Zhou Y."/>
        </authorList>
    </citation>
    <scope>NUCLEOTIDE SEQUENCE</scope>
    <source>
        <strain evidence="3">CGMCC 1.18437</strain>
    </source>
</reference>
<evidence type="ECO:0000259" key="2">
    <source>
        <dbReference type="PROSITE" id="PS51175"/>
    </source>
</evidence>
<protein>
    <submittedName>
        <fullName evidence="4">Putative alpha-1,6-mannanase (GH76 family)</fullName>
    </submittedName>
</protein>
<dbReference type="GO" id="GO:0005975">
    <property type="term" value="P:carbohydrate metabolic process"/>
    <property type="evidence" value="ECO:0007669"/>
    <property type="project" value="InterPro"/>
</dbReference>
<dbReference type="Proteomes" id="UP000619376">
    <property type="component" value="Unassembled WGS sequence"/>
</dbReference>
<keyword evidence="1" id="KW-0732">Signal</keyword>
<feature type="chain" id="PRO_5031244969" evidence="1">
    <location>
        <begin position="30"/>
        <end position="520"/>
    </location>
</feature>
<dbReference type="PANTHER" id="PTHR47791:SF3">
    <property type="entry name" value="MEIOTICALLY UP-REGULATED GENE 191 PROTEIN"/>
    <property type="match status" value="1"/>
</dbReference>
<dbReference type="PANTHER" id="PTHR47791">
    <property type="entry name" value="MEIOTICALLY UP-REGULATED GENE 191 PROTEIN"/>
    <property type="match status" value="1"/>
</dbReference>
<dbReference type="Gene3D" id="1.50.10.20">
    <property type="match status" value="1"/>
</dbReference>
<evidence type="ECO:0000313" key="4">
    <source>
        <dbReference type="EMBL" id="MBB5376531.1"/>
    </source>
</evidence>
<proteinExistence type="predicted"/>
<evidence type="ECO:0000256" key="1">
    <source>
        <dbReference type="SAM" id="SignalP"/>
    </source>
</evidence>
<dbReference type="Pfam" id="PF16990">
    <property type="entry name" value="CBM_35"/>
    <property type="match status" value="1"/>
</dbReference>
<dbReference type="Pfam" id="PF03663">
    <property type="entry name" value="Glyco_hydro_76"/>
    <property type="match status" value="1"/>
</dbReference>
<feature type="signal peptide" evidence="1">
    <location>
        <begin position="1"/>
        <end position="29"/>
    </location>
</feature>
<dbReference type="PROSITE" id="PS51175">
    <property type="entry name" value="CBM6"/>
    <property type="match status" value="1"/>
</dbReference>
<comment type="caution">
    <text evidence="4">The sequence shown here is derived from an EMBL/GenBank/DDBJ whole genome shotgun (WGS) entry which is preliminary data.</text>
</comment>
<evidence type="ECO:0000313" key="3">
    <source>
        <dbReference type="EMBL" id="GHF43326.1"/>
    </source>
</evidence>
<gene>
    <name evidence="3" type="ORF">GCM10017781_19700</name>
    <name evidence="4" type="ORF">HNQ07_001995</name>
</gene>
<feature type="domain" description="CBM6" evidence="2">
    <location>
        <begin position="393"/>
        <end position="517"/>
    </location>
</feature>
<dbReference type="EMBL" id="JACHFK010000004">
    <property type="protein sequence ID" value="MBB5376531.1"/>
    <property type="molecule type" value="Genomic_DNA"/>
</dbReference>
<dbReference type="InterPro" id="IPR008979">
    <property type="entry name" value="Galactose-bd-like_sf"/>
</dbReference>
<accession>A0A7W8KGE8</accession>
<dbReference type="InterPro" id="IPR005084">
    <property type="entry name" value="CBM6"/>
</dbReference>
<reference evidence="3" key="1">
    <citation type="journal article" date="2014" name="Int. J. Syst. Evol. Microbiol.">
        <title>Complete genome of a new Firmicutes species belonging to the dominant human colonic microbiota ('Ruminococcus bicirculans') reveals two chromosomes and a selective capacity to utilize plant glucans.</title>
        <authorList>
            <consortium name="NISC Comparative Sequencing Program"/>
            <person name="Wegmann U."/>
            <person name="Louis P."/>
            <person name="Goesmann A."/>
            <person name="Henrissat B."/>
            <person name="Duncan S.H."/>
            <person name="Flint H.J."/>
        </authorList>
    </citation>
    <scope>NUCLEOTIDE SEQUENCE</scope>
    <source>
        <strain evidence="3">CGMCC 1.18437</strain>
    </source>
</reference>
<reference evidence="6" key="2">
    <citation type="journal article" date="2019" name="Int. J. Syst. Evol. Microbiol.">
        <title>The Global Catalogue of Microorganisms (GCM) 10K type strain sequencing project: providing services to taxonomists for standard genome sequencing and annotation.</title>
        <authorList>
            <consortium name="The Broad Institute Genomics Platform"/>
            <consortium name="The Broad Institute Genome Sequencing Center for Infectious Disease"/>
            <person name="Wu L."/>
            <person name="Ma J."/>
        </authorList>
    </citation>
    <scope>NUCLEOTIDE SEQUENCE [LARGE SCALE GENOMIC DNA]</scope>
    <source>
        <strain evidence="6">CGMCC 1.18437</strain>
    </source>
</reference>
<dbReference type="Proteomes" id="UP000539473">
    <property type="component" value="Unassembled WGS sequence"/>
</dbReference>
<evidence type="ECO:0000313" key="6">
    <source>
        <dbReference type="Proteomes" id="UP000619376"/>
    </source>
</evidence>
<dbReference type="RefSeq" id="WP_184111215.1">
    <property type="nucleotide sequence ID" value="NZ_BNAJ01000004.1"/>
</dbReference>
<dbReference type="InterPro" id="IPR005198">
    <property type="entry name" value="Glyco_hydro_76"/>
</dbReference>
<name>A0A7W8KGE8_9DEIO</name>
<organism evidence="4 5">
    <name type="scientific">Deinococcus metalli</name>
    <dbReference type="NCBI Taxonomy" id="1141878"/>
    <lineage>
        <taxon>Bacteria</taxon>
        <taxon>Thermotogati</taxon>
        <taxon>Deinococcota</taxon>
        <taxon>Deinococci</taxon>
        <taxon>Deinococcales</taxon>
        <taxon>Deinococcaceae</taxon>
        <taxon>Deinococcus</taxon>
    </lineage>
</organism>
<dbReference type="SUPFAM" id="SSF49785">
    <property type="entry name" value="Galactose-binding domain-like"/>
    <property type="match status" value="1"/>
</dbReference>
<dbReference type="AlphaFoldDB" id="A0A7W8KGE8"/>
<dbReference type="SUPFAM" id="SSF48208">
    <property type="entry name" value="Six-hairpin glycosidases"/>
    <property type="match status" value="1"/>
</dbReference>
<evidence type="ECO:0000313" key="5">
    <source>
        <dbReference type="Proteomes" id="UP000539473"/>
    </source>
</evidence>
<dbReference type="InterPro" id="IPR008928">
    <property type="entry name" value="6-hairpin_glycosidase_sf"/>
</dbReference>
<dbReference type="EMBL" id="BNAJ01000004">
    <property type="protein sequence ID" value="GHF43326.1"/>
    <property type="molecule type" value="Genomic_DNA"/>
</dbReference>
<dbReference type="InterPro" id="IPR053169">
    <property type="entry name" value="MUG_Protein"/>
</dbReference>
<sequence length="520" mass="55918">MAASAASRATRRHLLLALALLTGVPSGTARQPGDVPTAPQPAQAMQDFLAAYWDADAGYFLAWNRGAPFPRPTGAGPAGGRYSDFWWEAQLWDLVLDAATRDPADARARSLIGAVYDGFDRAYPEWSNDYNDDLGWWAQAAMRAYVLTGETRYLDRARSLFAAIWASWTPDGGGGVLWRRSGGDQKNVATNAPLAVTAVRLYQATGDSTYLTRARALYAFVDEHLTDGGARVYDNIENGELRRWEFTYNIGNVVLAALALREVTAEPAERADLLSRATRATDWALDTLTNAGVLLDEGAGDGAAFKGVFLRALHTLSLVPELGAAPRERYAASLRDQATQVWNVRRPSDGLVGSDWSAPQVRGVIESVAAASAVTALVLAPPPLTAQFVEGDRRYEAENSARAGVASSAVAAGYSGRGYVNAFFKDGQFVDFHVTVKSAGPYWAHLRYSAGGGTATRTVVVNGAPGSQDFPATSGWLAWTEQVVPMALSAGVNHVRVAFDRHSGSRGWLNLDRLVLGDHP</sequence>